<feature type="binding site" evidence="5">
    <location>
        <position position="86"/>
    </location>
    <ligand>
        <name>Mg(2+)</name>
        <dbReference type="ChEBI" id="CHEBI:18420"/>
        <label>1</label>
        <note>catalytic</note>
    </ligand>
</feature>
<dbReference type="Gene3D" id="3.30.540.10">
    <property type="entry name" value="Fructose-1,6-Bisphosphatase, subunit A, domain 1"/>
    <property type="match status" value="1"/>
</dbReference>
<feature type="binding site" evidence="5">
    <location>
        <position position="87"/>
    </location>
    <ligand>
        <name>Mg(2+)</name>
        <dbReference type="ChEBI" id="CHEBI:18420"/>
        <label>1</label>
        <note>catalytic</note>
    </ligand>
</feature>
<dbReference type="PROSITE" id="PS00629">
    <property type="entry name" value="IMP_1"/>
    <property type="match status" value="1"/>
</dbReference>
<dbReference type="InterPro" id="IPR020583">
    <property type="entry name" value="Inositol_monoP_metal-BS"/>
</dbReference>
<comment type="caution">
    <text evidence="6">The sequence shown here is derived from an EMBL/GenBank/DDBJ whole genome shotgun (WGS) entry which is preliminary data.</text>
</comment>
<accession>A0A931NE80</accession>
<evidence type="ECO:0000256" key="4">
    <source>
        <dbReference type="ARBA" id="ARBA00022842"/>
    </source>
</evidence>
<dbReference type="InterPro" id="IPR000760">
    <property type="entry name" value="Inositol_monophosphatase-like"/>
</dbReference>
<keyword evidence="4 5" id="KW-0460">Magnesium</keyword>
<dbReference type="RefSeq" id="WP_198101491.1">
    <property type="nucleotide sequence ID" value="NZ_JAEDAL010000007.1"/>
</dbReference>
<evidence type="ECO:0000256" key="1">
    <source>
        <dbReference type="ARBA" id="ARBA00009759"/>
    </source>
</evidence>
<evidence type="ECO:0000256" key="5">
    <source>
        <dbReference type="PIRSR" id="PIRSR600760-2"/>
    </source>
</evidence>
<name>A0A931NE80_9BURK</name>
<dbReference type="EMBL" id="JAEDAL010000007">
    <property type="protein sequence ID" value="MBH9553877.1"/>
    <property type="molecule type" value="Genomic_DNA"/>
</dbReference>
<dbReference type="GO" id="GO:0046872">
    <property type="term" value="F:metal ion binding"/>
    <property type="evidence" value="ECO:0007669"/>
    <property type="project" value="UniProtKB-KW"/>
</dbReference>
<feature type="binding site" evidence="5">
    <location>
        <position position="68"/>
    </location>
    <ligand>
        <name>Mg(2+)</name>
        <dbReference type="ChEBI" id="CHEBI:18420"/>
        <label>1</label>
        <note>catalytic</note>
    </ligand>
</feature>
<dbReference type="GO" id="GO:0008934">
    <property type="term" value="F:inositol monophosphate 1-phosphatase activity"/>
    <property type="evidence" value="ECO:0007669"/>
    <property type="project" value="TreeGrafter"/>
</dbReference>
<gene>
    <name evidence="6" type="ORF">I7X43_13595</name>
</gene>
<evidence type="ECO:0000256" key="3">
    <source>
        <dbReference type="ARBA" id="ARBA00022801"/>
    </source>
</evidence>
<dbReference type="GO" id="GO:0007165">
    <property type="term" value="P:signal transduction"/>
    <property type="evidence" value="ECO:0007669"/>
    <property type="project" value="TreeGrafter"/>
</dbReference>
<dbReference type="Gene3D" id="3.40.190.80">
    <property type="match status" value="1"/>
</dbReference>
<comment type="cofactor">
    <cofactor evidence="5">
        <name>Mg(2+)</name>
        <dbReference type="ChEBI" id="CHEBI:18420"/>
    </cofactor>
</comment>
<feature type="binding site" evidence="5">
    <location>
        <position position="208"/>
    </location>
    <ligand>
        <name>Mg(2+)</name>
        <dbReference type="ChEBI" id="CHEBI:18420"/>
        <label>1</label>
        <note>catalytic</note>
    </ligand>
</feature>
<dbReference type="PRINTS" id="PR00377">
    <property type="entry name" value="IMPHPHTASES"/>
</dbReference>
<dbReference type="GO" id="GO:0006020">
    <property type="term" value="P:inositol metabolic process"/>
    <property type="evidence" value="ECO:0007669"/>
    <property type="project" value="TreeGrafter"/>
</dbReference>
<dbReference type="Pfam" id="PF00459">
    <property type="entry name" value="Inositol_P"/>
    <property type="match status" value="1"/>
</dbReference>
<keyword evidence="2 5" id="KW-0479">Metal-binding</keyword>
<dbReference type="PANTHER" id="PTHR20854">
    <property type="entry name" value="INOSITOL MONOPHOSPHATASE"/>
    <property type="match status" value="1"/>
</dbReference>
<proteinExistence type="inferred from homology"/>
<evidence type="ECO:0000256" key="2">
    <source>
        <dbReference type="ARBA" id="ARBA00022723"/>
    </source>
</evidence>
<dbReference type="PANTHER" id="PTHR20854:SF4">
    <property type="entry name" value="INOSITOL-1-MONOPHOSPHATASE-RELATED"/>
    <property type="match status" value="1"/>
</dbReference>
<dbReference type="SUPFAM" id="SSF56655">
    <property type="entry name" value="Carbohydrate phosphatase"/>
    <property type="match status" value="1"/>
</dbReference>
<evidence type="ECO:0000313" key="6">
    <source>
        <dbReference type="EMBL" id="MBH9553877.1"/>
    </source>
</evidence>
<comment type="similarity">
    <text evidence="1">Belongs to the inositol monophosphatase superfamily.</text>
</comment>
<sequence length="259" mass="27636">MSATEHSAWIQVALEAVLAGAKLAENAAAAQTIQQKDSLRDIVTNTDSRISELLLHHLGQTGLPVVSEEDTAAAPATPRFWVVDPIDGTVNFAHGLATFAVSAGLVEDGQCQLGVVCAPKLDELYFTLNADKALLNGRPFTHPHRGVDEALTAASFSARAAAAQYTLFQRVNESTRGCLRTGSAALNVCWAAVGKLQAAYGFDAKLWDVAGALAVARAAGCEIRLRPHADPMRLDYIVGSREVVEHLASLAHDTKLWTR</sequence>
<organism evidence="6 7">
    <name type="scientific">Inhella gelatinilytica</name>
    <dbReference type="NCBI Taxonomy" id="2795030"/>
    <lineage>
        <taxon>Bacteria</taxon>
        <taxon>Pseudomonadati</taxon>
        <taxon>Pseudomonadota</taxon>
        <taxon>Betaproteobacteria</taxon>
        <taxon>Burkholderiales</taxon>
        <taxon>Sphaerotilaceae</taxon>
        <taxon>Inhella</taxon>
    </lineage>
</organism>
<dbReference type="AlphaFoldDB" id="A0A931NE80"/>
<dbReference type="Proteomes" id="UP000620139">
    <property type="component" value="Unassembled WGS sequence"/>
</dbReference>
<feature type="binding site" evidence="5">
    <location>
        <position position="84"/>
    </location>
    <ligand>
        <name>Mg(2+)</name>
        <dbReference type="ChEBI" id="CHEBI:18420"/>
        <label>1</label>
        <note>catalytic</note>
    </ligand>
</feature>
<reference evidence="6" key="1">
    <citation type="submission" date="2020-12" db="EMBL/GenBank/DDBJ databases">
        <title>The genome sequence of Inhella sp. 4Y17.</title>
        <authorList>
            <person name="Liu Y."/>
        </authorList>
    </citation>
    <scope>NUCLEOTIDE SEQUENCE</scope>
    <source>
        <strain evidence="6">4Y10</strain>
    </source>
</reference>
<protein>
    <recommendedName>
        <fullName evidence="8">Inositol-phosphate phosphatase</fullName>
    </recommendedName>
</protein>
<keyword evidence="3" id="KW-0378">Hydrolase</keyword>
<evidence type="ECO:0000313" key="7">
    <source>
        <dbReference type="Proteomes" id="UP000620139"/>
    </source>
</evidence>
<keyword evidence="7" id="KW-1185">Reference proteome</keyword>
<evidence type="ECO:0008006" key="8">
    <source>
        <dbReference type="Google" id="ProtNLM"/>
    </source>
</evidence>